<keyword evidence="3" id="KW-0456">Lyase</keyword>
<evidence type="ECO:0000256" key="1">
    <source>
        <dbReference type="ARBA" id="ARBA00005254"/>
    </source>
</evidence>
<sequence length="256" mass="26387">MPVTTRRDGPILVVTLDRPDKRNAMNAQMTAGLDAALNLLEDEASLRCAVLTGAGQGFCAGTDLAQWAGDPTPRGGPYGIAGRTLTKPVIAAVEGVAAGGGMEIVLACTLVVAGQSATFSLPETGLGLVAECGGLFRALTALPRNVGTELLLTGASLSAERAYALGLVNRLAPDGEALPVGLRLAHEIAARSPVATAESMSAMRAVTARHDDTDWAATHRAKTAARASADAREGVDAFLSRRPPHWPASSSLSRRT</sequence>
<comment type="caution">
    <text evidence="4">The sequence shown here is derived from an EMBL/GenBank/DDBJ whole genome shotgun (WGS) entry which is preliminary data.</text>
</comment>
<evidence type="ECO:0000256" key="3">
    <source>
        <dbReference type="ARBA" id="ARBA00023239"/>
    </source>
</evidence>
<dbReference type="RefSeq" id="WP_006592045.1">
    <property type="nucleotide sequence ID" value="NZ_BAHD01000021.1"/>
</dbReference>
<dbReference type="AlphaFoldDB" id="K6VH34"/>
<dbReference type="PANTHER" id="PTHR11941:SF169">
    <property type="entry name" value="(7AS)-7A-METHYL-1,5-DIOXO-2,3,5,6,7,7A-HEXAHYDRO-1H-INDENE-CARBOXYL-COA HYDROLASE"/>
    <property type="match status" value="1"/>
</dbReference>
<evidence type="ECO:0000313" key="5">
    <source>
        <dbReference type="Proteomes" id="UP000008366"/>
    </source>
</evidence>
<dbReference type="Gene3D" id="3.90.226.10">
    <property type="entry name" value="2-enoyl-CoA Hydratase, Chain A, domain 1"/>
    <property type="match status" value="1"/>
</dbReference>
<dbReference type="GO" id="GO:0016829">
    <property type="term" value="F:lyase activity"/>
    <property type="evidence" value="ECO:0007669"/>
    <property type="project" value="UniProtKB-KW"/>
</dbReference>
<dbReference type="CDD" id="cd06558">
    <property type="entry name" value="crotonase-like"/>
    <property type="match status" value="1"/>
</dbReference>
<reference evidence="4 5" key="1">
    <citation type="submission" date="2012-08" db="EMBL/GenBank/DDBJ databases">
        <title>Whole genome shotgun sequence of Kineosphaera limosa NBRC 100340.</title>
        <authorList>
            <person name="Yoshida I."/>
            <person name="Isaki S."/>
            <person name="Hosoyama A."/>
            <person name="Tsuchikane K."/>
            <person name="Katsumata H."/>
            <person name="Ando Y."/>
            <person name="Ohji S."/>
            <person name="Hamada M."/>
            <person name="Tamura T."/>
            <person name="Yamazoe A."/>
            <person name="Yamazaki S."/>
            <person name="Fujita N."/>
        </authorList>
    </citation>
    <scope>NUCLEOTIDE SEQUENCE [LARGE SCALE GENOMIC DNA]</scope>
    <source>
        <strain evidence="4 5">NBRC 100340</strain>
    </source>
</reference>
<dbReference type="InterPro" id="IPR014748">
    <property type="entry name" value="Enoyl-CoA_hydra_C"/>
</dbReference>
<dbReference type="Pfam" id="PF00378">
    <property type="entry name" value="ECH_1"/>
    <property type="match status" value="1"/>
</dbReference>
<evidence type="ECO:0000313" key="4">
    <source>
        <dbReference type="EMBL" id="GAB95513.1"/>
    </source>
</evidence>
<organism evidence="4 5">
    <name type="scientific">Kineosphaera limosa NBRC 100340</name>
    <dbReference type="NCBI Taxonomy" id="1184609"/>
    <lineage>
        <taxon>Bacteria</taxon>
        <taxon>Bacillati</taxon>
        <taxon>Actinomycetota</taxon>
        <taxon>Actinomycetes</taxon>
        <taxon>Micrococcales</taxon>
        <taxon>Dermatophilaceae</taxon>
        <taxon>Kineosphaera</taxon>
    </lineage>
</organism>
<dbReference type="InterPro" id="IPR001753">
    <property type="entry name" value="Enoyl-CoA_hydra/iso"/>
</dbReference>
<dbReference type="PANTHER" id="PTHR11941">
    <property type="entry name" value="ENOYL-COA HYDRATASE-RELATED"/>
    <property type="match status" value="1"/>
</dbReference>
<dbReference type="OrthoDB" id="9777711at2"/>
<dbReference type="Gene3D" id="1.10.12.10">
    <property type="entry name" value="Lyase 2-enoyl-coa Hydratase, Chain A, domain 2"/>
    <property type="match status" value="1"/>
</dbReference>
<name>K6VH34_9MICO</name>
<dbReference type="Proteomes" id="UP000008366">
    <property type="component" value="Unassembled WGS sequence"/>
</dbReference>
<dbReference type="EMBL" id="BAHD01000021">
    <property type="protein sequence ID" value="GAB95513.1"/>
    <property type="molecule type" value="Genomic_DNA"/>
</dbReference>
<dbReference type="STRING" id="1184609.KILIM_021_00530"/>
<dbReference type="GO" id="GO:0006635">
    <property type="term" value="P:fatty acid beta-oxidation"/>
    <property type="evidence" value="ECO:0007669"/>
    <property type="project" value="TreeGrafter"/>
</dbReference>
<keyword evidence="2" id="KW-0443">Lipid metabolism</keyword>
<comment type="similarity">
    <text evidence="1">Belongs to the enoyl-CoA hydratase/isomerase family.</text>
</comment>
<proteinExistence type="inferred from homology"/>
<dbReference type="InterPro" id="IPR029045">
    <property type="entry name" value="ClpP/crotonase-like_dom_sf"/>
</dbReference>
<dbReference type="SUPFAM" id="SSF52096">
    <property type="entry name" value="ClpP/crotonase"/>
    <property type="match status" value="1"/>
</dbReference>
<keyword evidence="5" id="KW-1185">Reference proteome</keyword>
<gene>
    <name evidence="4" type="ORF">KILIM_021_00530</name>
</gene>
<dbReference type="eggNOG" id="COG1024">
    <property type="taxonomic scope" value="Bacteria"/>
</dbReference>
<accession>K6VH34</accession>
<evidence type="ECO:0000256" key="2">
    <source>
        <dbReference type="ARBA" id="ARBA00023098"/>
    </source>
</evidence>
<protein>
    <submittedName>
        <fullName evidence="4">Putative enoyl-CoA hydratase</fullName>
    </submittedName>
</protein>